<accession>A0A0R3TQM4</accession>
<dbReference type="GO" id="GO:0005654">
    <property type="term" value="C:nucleoplasm"/>
    <property type="evidence" value="ECO:0007669"/>
    <property type="project" value="TreeGrafter"/>
</dbReference>
<gene>
    <name evidence="5" type="ORF">HNAJ_LOCUS9844</name>
</gene>
<proteinExistence type="inferred from homology"/>
<dbReference type="InterPro" id="IPR040456">
    <property type="entry name" value="RNase_H2_suB"/>
</dbReference>
<feature type="region of interest" description="Disordered" evidence="3">
    <location>
        <begin position="195"/>
        <end position="230"/>
    </location>
</feature>
<dbReference type="Pfam" id="PF09468">
    <property type="entry name" value="RNase_H2-Ydr279"/>
    <property type="match status" value="1"/>
</dbReference>
<dbReference type="GO" id="GO:0006401">
    <property type="term" value="P:RNA catabolic process"/>
    <property type="evidence" value="ECO:0007669"/>
    <property type="project" value="TreeGrafter"/>
</dbReference>
<dbReference type="EMBL" id="UZAE01012771">
    <property type="protein sequence ID" value="VDO06571.1"/>
    <property type="molecule type" value="Genomic_DNA"/>
</dbReference>
<reference evidence="7" key="1">
    <citation type="submission" date="2017-02" db="UniProtKB">
        <authorList>
            <consortium name="WormBaseParasite"/>
        </authorList>
    </citation>
    <scope>IDENTIFICATION</scope>
</reference>
<dbReference type="OrthoDB" id="29098at2759"/>
<evidence type="ECO:0000259" key="4">
    <source>
        <dbReference type="Pfam" id="PF09468"/>
    </source>
</evidence>
<comment type="subunit">
    <text evidence="2">The RNase H2 complex is a heterotrimer composed of the catalytic subunit RNASEH2A and the non-catalytic subunits RNASEH2B and RNASEH2C.</text>
</comment>
<dbReference type="WBParaSite" id="HNAJ_0000984901-mRNA-1">
    <property type="protein sequence ID" value="HNAJ_0000984901-mRNA-1"/>
    <property type="gene ID" value="HNAJ_0000984901"/>
</dbReference>
<name>A0A0R3TQM4_RODNA</name>
<evidence type="ECO:0000256" key="3">
    <source>
        <dbReference type="SAM" id="MobiDB-lite"/>
    </source>
</evidence>
<evidence type="ECO:0000313" key="7">
    <source>
        <dbReference type="WBParaSite" id="HNAJ_0000984901-mRNA-1"/>
    </source>
</evidence>
<reference evidence="5 6" key="2">
    <citation type="submission" date="2018-11" db="EMBL/GenBank/DDBJ databases">
        <authorList>
            <consortium name="Pathogen Informatics"/>
        </authorList>
    </citation>
    <scope>NUCLEOTIDE SEQUENCE [LARGE SCALE GENOMIC DNA]</scope>
</reference>
<organism evidence="7">
    <name type="scientific">Rodentolepis nana</name>
    <name type="common">Dwarf tapeworm</name>
    <name type="synonym">Hymenolepis nana</name>
    <dbReference type="NCBI Taxonomy" id="102285"/>
    <lineage>
        <taxon>Eukaryota</taxon>
        <taxon>Metazoa</taxon>
        <taxon>Spiralia</taxon>
        <taxon>Lophotrochozoa</taxon>
        <taxon>Platyhelminthes</taxon>
        <taxon>Cestoda</taxon>
        <taxon>Eucestoda</taxon>
        <taxon>Cyclophyllidea</taxon>
        <taxon>Hymenolepididae</taxon>
        <taxon>Rodentolepis</taxon>
    </lineage>
</organism>
<keyword evidence="6" id="KW-1185">Reference proteome</keyword>
<dbReference type="InterPro" id="IPR019024">
    <property type="entry name" value="RNase_H2_suB_wHTH"/>
</dbReference>
<protein>
    <submittedName>
        <fullName evidence="7">RNase_H2-Ydr279 domain-containing protein</fullName>
    </submittedName>
</protein>
<dbReference type="Proteomes" id="UP000278807">
    <property type="component" value="Unassembled WGS sequence"/>
</dbReference>
<evidence type="ECO:0000256" key="2">
    <source>
        <dbReference type="ARBA" id="ARBA00011277"/>
    </source>
</evidence>
<feature type="compositionally biased region" description="Polar residues" evidence="3">
    <location>
        <begin position="214"/>
        <end position="230"/>
    </location>
</feature>
<evidence type="ECO:0000313" key="6">
    <source>
        <dbReference type="Proteomes" id="UP000278807"/>
    </source>
</evidence>
<dbReference type="Gene3D" id="1.10.20.120">
    <property type="match status" value="1"/>
</dbReference>
<sequence length="249" mass="27132">MSKCIRLLHPRTGGDIFVLSPINPVFLFLPALLNMDKFTTLDVLLRSDESPDVQELFSDSLFDKLCSICDSKETCGLKVLRLNEQKLIDWLKNGVDRICVAAREITNSCQALQLRAVLSASSGDSGVASFYAEDSVAASTLAEGHLDTSTLQNLAFQIVADKLPSQLIEKLFTSLGLTTISTASKENFQEESVVAKKPRLSNSDVTGPTEDYSKLTNANKTVSTRSTAQSKLLKKAQGSKSLTSFFAKK</sequence>
<dbReference type="GO" id="GO:0032299">
    <property type="term" value="C:ribonuclease H2 complex"/>
    <property type="evidence" value="ECO:0007669"/>
    <property type="project" value="InterPro"/>
</dbReference>
<dbReference type="AlphaFoldDB" id="A0A0R3TQM4"/>
<evidence type="ECO:0000256" key="1">
    <source>
        <dbReference type="ARBA" id="ARBA00009823"/>
    </source>
</evidence>
<evidence type="ECO:0000313" key="5">
    <source>
        <dbReference type="EMBL" id="VDO06571.1"/>
    </source>
</evidence>
<dbReference type="PANTHER" id="PTHR13383:SF11">
    <property type="entry name" value="RIBONUCLEASE H2 SUBUNIT B"/>
    <property type="match status" value="1"/>
</dbReference>
<feature type="domain" description="Ribonuclease H2 subunit B wHTH" evidence="4">
    <location>
        <begin position="26"/>
        <end position="134"/>
    </location>
</feature>
<comment type="similarity">
    <text evidence="1">Belongs to the RNase H2 subunit B family.</text>
</comment>
<dbReference type="PANTHER" id="PTHR13383">
    <property type="entry name" value="RIBONUCLEASE H2 SUBUNIT B"/>
    <property type="match status" value="1"/>
</dbReference>
<dbReference type="STRING" id="102285.A0A0R3TQM4"/>